<reference evidence="1 2" key="1">
    <citation type="submission" date="2021-06" db="EMBL/GenBank/DDBJ databases">
        <authorList>
            <person name="Palmer J.M."/>
        </authorList>
    </citation>
    <scope>NUCLEOTIDE SEQUENCE [LARGE SCALE GENOMIC DNA]</scope>
    <source>
        <strain evidence="2">if_2019</strain>
        <tissue evidence="1">Muscle</tissue>
    </source>
</reference>
<evidence type="ECO:0000313" key="1">
    <source>
        <dbReference type="EMBL" id="MEQ2233671.1"/>
    </source>
</evidence>
<dbReference type="EMBL" id="JAHRIQ010037593">
    <property type="protein sequence ID" value="MEQ2233671.1"/>
    <property type="molecule type" value="Genomic_DNA"/>
</dbReference>
<sequence>MIRAGQTTDMKMEENYHKNNVAAFLFFILVQFENACCKPKEMKALHDMTHSMLAAALLSKMCRITYDFNAFTFQSIRYGGSFCPGPKRHVSCCWVESRRVRIRTRNKLQQSLFGSRPRPPQKVGLSPVVWSGPGFMSVFTPAQKVQNKGENNLWPV</sequence>
<protein>
    <submittedName>
        <fullName evidence="1">Uncharacterized protein</fullName>
    </submittedName>
</protein>
<comment type="caution">
    <text evidence="1">The sequence shown here is derived from an EMBL/GenBank/DDBJ whole genome shotgun (WGS) entry which is preliminary data.</text>
</comment>
<dbReference type="Proteomes" id="UP001482620">
    <property type="component" value="Unassembled WGS sequence"/>
</dbReference>
<accession>A0ABV0TLH3</accession>
<evidence type="ECO:0000313" key="2">
    <source>
        <dbReference type="Proteomes" id="UP001482620"/>
    </source>
</evidence>
<name>A0ABV0TLH3_9TELE</name>
<gene>
    <name evidence="1" type="ORF">ILYODFUR_024169</name>
</gene>
<keyword evidence="2" id="KW-1185">Reference proteome</keyword>
<proteinExistence type="predicted"/>
<organism evidence="1 2">
    <name type="scientific">Ilyodon furcidens</name>
    <name type="common">goldbreast splitfin</name>
    <dbReference type="NCBI Taxonomy" id="33524"/>
    <lineage>
        <taxon>Eukaryota</taxon>
        <taxon>Metazoa</taxon>
        <taxon>Chordata</taxon>
        <taxon>Craniata</taxon>
        <taxon>Vertebrata</taxon>
        <taxon>Euteleostomi</taxon>
        <taxon>Actinopterygii</taxon>
        <taxon>Neopterygii</taxon>
        <taxon>Teleostei</taxon>
        <taxon>Neoteleostei</taxon>
        <taxon>Acanthomorphata</taxon>
        <taxon>Ovalentaria</taxon>
        <taxon>Atherinomorphae</taxon>
        <taxon>Cyprinodontiformes</taxon>
        <taxon>Goodeidae</taxon>
        <taxon>Ilyodon</taxon>
    </lineage>
</organism>